<keyword evidence="2" id="KW-0812">Transmembrane</keyword>
<proteinExistence type="predicted"/>
<evidence type="ECO:0000256" key="2">
    <source>
        <dbReference type="SAM" id="Phobius"/>
    </source>
</evidence>
<dbReference type="OrthoDB" id="1733352at2759"/>
<evidence type="ECO:0000313" key="4">
    <source>
        <dbReference type="EMBL" id="TYK26338.1"/>
    </source>
</evidence>
<protein>
    <submittedName>
        <fullName evidence="4">DNA-directed RNA polymerase 1B</fullName>
    </submittedName>
</protein>
<keyword evidence="2" id="KW-1133">Transmembrane helix</keyword>
<feature type="compositionally biased region" description="Basic and acidic residues" evidence="1">
    <location>
        <begin position="12"/>
        <end position="24"/>
    </location>
</feature>
<keyword evidence="4" id="KW-0240">DNA-directed RNA polymerase</keyword>
<dbReference type="Proteomes" id="UP000321393">
    <property type="component" value="Unassembled WGS sequence"/>
</dbReference>
<dbReference type="GO" id="GO:0000428">
    <property type="term" value="C:DNA-directed RNA polymerase complex"/>
    <property type="evidence" value="ECO:0007669"/>
    <property type="project" value="UniProtKB-KW"/>
</dbReference>
<reference evidence="5 6" key="1">
    <citation type="submission" date="2019-08" db="EMBL/GenBank/DDBJ databases">
        <title>Draft genome sequences of two oriental melons (Cucumis melo L. var makuwa).</title>
        <authorList>
            <person name="Kwon S.-Y."/>
        </authorList>
    </citation>
    <scope>NUCLEOTIDE SEQUENCE [LARGE SCALE GENOMIC DNA]</scope>
    <source>
        <strain evidence="6">cv. Chang Bougi</strain>
        <strain evidence="5">cv. SW 3</strain>
        <tissue evidence="4">Leaf</tissue>
    </source>
</reference>
<feature type="transmembrane region" description="Helical" evidence="2">
    <location>
        <begin position="76"/>
        <end position="103"/>
    </location>
</feature>
<accession>A0A5D3DS53</accession>
<feature type="compositionally biased region" description="Low complexity" evidence="1">
    <location>
        <begin position="1"/>
        <end position="11"/>
    </location>
</feature>
<dbReference type="EMBL" id="SSTE01008657">
    <property type="protein sequence ID" value="KAA0054861.1"/>
    <property type="molecule type" value="Genomic_DNA"/>
</dbReference>
<evidence type="ECO:0000256" key="1">
    <source>
        <dbReference type="SAM" id="MobiDB-lite"/>
    </source>
</evidence>
<dbReference type="STRING" id="1194695.A0A5D3DS53"/>
<name>A0A5D3DS53_CUCMM</name>
<keyword evidence="2" id="KW-0472">Membrane</keyword>
<sequence>MRGRNRSSLSSLEERVKEGRRSFVEETQPVADKDHDILRKKVTKLMKQQKLQQVNLIVKEHDDLKPWGQEAHVKGFVFHFLSIVSILVPIIFQLGCGLVQLLMETAYIQPPVDELGDGPVDICPAFVLY</sequence>
<keyword evidence="4" id="KW-0804">Transcription</keyword>
<feature type="region of interest" description="Disordered" evidence="1">
    <location>
        <begin position="1"/>
        <end position="25"/>
    </location>
</feature>
<dbReference type="EMBL" id="SSTD01003459">
    <property type="protein sequence ID" value="TYK26338.1"/>
    <property type="molecule type" value="Genomic_DNA"/>
</dbReference>
<comment type="caution">
    <text evidence="4">The sequence shown here is derived from an EMBL/GenBank/DDBJ whole genome shotgun (WGS) entry which is preliminary data.</text>
</comment>
<organism evidence="4 6">
    <name type="scientific">Cucumis melo var. makuwa</name>
    <name type="common">Oriental melon</name>
    <dbReference type="NCBI Taxonomy" id="1194695"/>
    <lineage>
        <taxon>Eukaryota</taxon>
        <taxon>Viridiplantae</taxon>
        <taxon>Streptophyta</taxon>
        <taxon>Embryophyta</taxon>
        <taxon>Tracheophyta</taxon>
        <taxon>Spermatophyta</taxon>
        <taxon>Magnoliopsida</taxon>
        <taxon>eudicotyledons</taxon>
        <taxon>Gunneridae</taxon>
        <taxon>Pentapetalae</taxon>
        <taxon>rosids</taxon>
        <taxon>fabids</taxon>
        <taxon>Cucurbitales</taxon>
        <taxon>Cucurbitaceae</taxon>
        <taxon>Benincaseae</taxon>
        <taxon>Cucumis</taxon>
    </lineage>
</organism>
<evidence type="ECO:0000313" key="3">
    <source>
        <dbReference type="EMBL" id="KAA0054861.1"/>
    </source>
</evidence>
<dbReference type="AlphaFoldDB" id="A0A5D3DS53"/>
<gene>
    <name evidence="4" type="ORF">E5676_scaffold2256G00150</name>
    <name evidence="3" type="ORF">E6C27_scaffold406G00770</name>
</gene>
<evidence type="ECO:0000313" key="5">
    <source>
        <dbReference type="Proteomes" id="UP000321393"/>
    </source>
</evidence>
<evidence type="ECO:0000313" key="6">
    <source>
        <dbReference type="Proteomes" id="UP000321947"/>
    </source>
</evidence>
<dbReference type="Proteomes" id="UP000321947">
    <property type="component" value="Unassembled WGS sequence"/>
</dbReference>